<evidence type="ECO:0000259" key="4">
    <source>
        <dbReference type="PROSITE" id="PS50949"/>
    </source>
</evidence>
<dbReference type="eggNOG" id="COG1802">
    <property type="taxonomic scope" value="Bacteria"/>
</dbReference>
<dbReference type="Proteomes" id="UP000013165">
    <property type="component" value="Unassembled WGS sequence"/>
</dbReference>
<comment type="caution">
    <text evidence="5">The sequence shown here is derived from an EMBL/GenBank/DDBJ whole genome shotgun (WGS) entry which is preliminary data.</text>
</comment>
<dbReference type="PANTHER" id="PTHR43537:SF49">
    <property type="entry name" value="TRANSCRIPTIONAL REGULATORY PROTEIN"/>
    <property type="match status" value="1"/>
</dbReference>
<reference evidence="5 6" key="1">
    <citation type="journal article" date="2013" name="Genome Announc.">
        <title>Genome Sequence of the Polycyclic Aromatic Hydrocarbon-Degrading Bacterium Strain Marinobacter nanhaiticus D15-8WT.</title>
        <authorList>
            <person name="Cui Z."/>
            <person name="Gao W."/>
            <person name="Li Q."/>
            <person name="Xu G."/>
            <person name="Zheng L."/>
        </authorList>
    </citation>
    <scope>NUCLEOTIDE SEQUENCE [LARGE SCALE GENOMIC DNA]</scope>
    <source>
        <strain evidence="5 6">D15-8W</strain>
    </source>
</reference>
<dbReference type="SMART" id="SM00895">
    <property type="entry name" value="FCD"/>
    <property type="match status" value="1"/>
</dbReference>
<evidence type="ECO:0000256" key="1">
    <source>
        <dbReference type="ARBA" id="ARBA00023015"/>
    </source>
</evidence>
<proteinExistence type="predicted"/>
<dbReference type="CDD" id="cd07377">
    <property type="entry name" value="WHTH_GntR"/>
    <property type="match status" value="1"/>
</dbReference>
<dbReference type="SMART" id="SM00345">
    <property type="entry name" value="HTH_GNTR"/>
    <property type="match status" value="1"/>
</dbReference>
<dbReference type="EMBL" id="APLQ01000011">
    <property type="protein sequence ID" value="ENO15326.1"/>
    <property type="molecule type" value="Genomic_DNA"/>
</dbReference>
<dbReference type="Pfam" id="PF00392">
    <property type="entry name" value="GntR"/>
    <property type="match status" value="1"/>
</dbReference>
<dbReference type="InterPro" id="IPR036390">
    <property type="entry name" value="WH_DNA-bd_sf"/>
</dbReference>
<dbReference type="SUPFAM" id="SSF46785">
    <property type="entry name" value="Winged helix' DNA-binding domain"/>
    <property type="match status" value="1"/>
</dbReference>
<dbReference type="SUPFAM" id="SSF48008">
    <property type="entry name" value="GntR ligand-binding domain-like"/>
    <property type="match status" value="1"/>
</dbReference>
<dbReference type="PANTHER" id="PTHR43537">
    <property type="entry name" value="TRANSCRIPTIONAL REGULATOR, GNTR FAMILY"/>
    <property type="match status" value="1"/>
</dbReference>
<accession>N6WUU1</accession>
<dbReference type="InterPro" id="IPR036388">
    <property type="entry name" value="WH-like_DNA-bd_sf"/>
</dbReference>
<dbReference type="RefSeq" id="WP_004579622.1">
    <property type="nucleotide sequence ID" value="NZ_AP028878.1"/>
</dbReference>
<evidence type="ECO:0000256" key="2">
    <source>
        <dbReference type="ARBA" id="ARBA00023125"/>
    </source>
</evidence>
<dbReference type="Gene3D" id="1.20.120.530">
    <property type="entry name" value="GntR ligand-binding domain-like"/>
    <property type="match status" value="1"/>
</dbReference>
<dbReference type="HOGENOM" id="CLU_017584_5_1_6"/>
<keyword evidence="3" id="KW-0804">Transcription</keyword>
<dbReference type="InterPro" id="IPR000524">
    <property type="entry name" value="Tscrpt_reg_HTH_GntR"/>
</dbReference>
<dbReference type="AlphaFoldDB" id="N6WUU1"/>
<dbReference type="InterPro" id="IPR011711">
    <property type="entry name" value="GntR_C"/>
</dbReference>
<dbReference type="STRING" id="626887.J057_08246"/>
<feature type="domain" description="HTH gntR-type" evidence="4">
    <location>
        <begin position="10"/>
        <end position="77"/>
    </location>
</feature>
<sequence length="232" mass="25781">MSGEQSVRKGTVVDSIVQTLADDIVSGRLVPGIKLDAQGMAERFGVSRTPIRETFGHLAAMGLVTHRPNRGVVVSTLSPQALGDLYEAMAELEAALARLATLRMNSEQRERLMQIHRESVHLVRDGTTDEYARYNQDFHNLIFEAAQSPQLQDLALATRTRLAPFRRAQFRLTNRMSKSWEEHDAIVQAIMAGDADGVARLMRLHVQTVSAMTAEFVAEHRAAADYEPSVNE</sequence>
<keyword evidence="6" id="KW-1185">Reference proteome</keyword>
<dbReference type="InterPro" id="IPR008920">
    <property type="entry name" value="TF_FadR/GntR_C"/>
</dbReference>
<dbReference type="Pfam" id="PF07729">
    <property type="entry name" value="FCD"/>
    <property type="match status" value="1"/>
</dbReference>
<dbReference type="PROSITE" id="PS50949">
    <property type="entry name" value="HTH_GNTR"/>
    <property type="match status" value="1"/>
</dbReference>
<dbReference type="PATRIC" id="fig|626887.3.peg.1646"/>
<dbReference type="OrthoDB" id="9799812at2"/>
<gene>
    <name evidence="5" type="ORF">J057_08246</name>
</gene>
<evidence type="ECO:0000313" key="5">
    <source>
        <dbReference type="EMBL" id="ENO15326.1"/>
    </source>
</evidence>
<dbReference type="GO" id="GO:0003700">
    <property type="term" value="F:DNA-binding transcription factor activity"/>
    <property type="evidence" value="ECO:0007669"/>
    <property type="project" value="InterPro"/>
</dbReference>
<evidence type="ECO:0000313" key="6">
    <source>
        <dbReference type="Proteomes" id="UP000013165"/>
    </source>
</evidence>
<dbReference type="Gene3D" id="1.10.10.10">
    <property type="entry name" value="Winged helix-like DNA-binding domain superfamily/Winged helix DNA-binding domain"/>
    <property type="match status" value="1"/>
</dbReference>
<name>N6WUU1_9GAMM</name>
<organism evidence="5 6">
    <name type="scientific">Marinobacter nanhaiticus D15-8W</name>
    <dbReference type="NCBI Taxonomy" id="626887"/>
    <lineage>
        <taxon>Bacteria</taxon>
        <taxon>Pseudomonadati</taxon>
        <taxon>Pseudomonadota</taxon>
        <taxon>Gammaproteobacteria</taxon>
        <taxon>Pseudomonadales</taxon>
        <taxon>Marinobacteraceae</taxon>
        <taxon>Marinobacter</taxon>
    </lineage>
</organism>
<dbReference type="GO" id="GO:0003677">
    <property type="term" value="F:DNA binding"/>
    <property type="evidence" value="ECO:0007669"/>
    <property type="project" value="UniProtKB-KW"/>
</dbReference>
<keyword evidence="1" id="KW-0805">Transcription regulation</keyword>
<protein>
    <submittedName>
        <fullName evidence="5">GntR family transcriptional regulator</fullName>
    </submittedName>
</protein>
<keyword evidence="2" id="KW-0238">DNA-binding</keyword>
<evidence type="ECO:0000256" key="3">
    <source>
        <dbReference type="ARBA" id="ARBA00023163"/>
    </source>
</evidence>